<feature type="transmembrane region" description="Helical" evidence="1">
    <location>
        <begin position="892"/>
        <end position="911"/>
    </location>
</feature>
<accession>T0R9I3</accession>
<protein>
    <submittedName>
        <fullName evidence="2">Uncharacterized protein</fullName>
    </submittedName>
</protein>
<gene>
    <name evidence="2" type="ORF">SDRG_13484</name>
</gene>
<dbReference type="eggNOG" id="ENOG502SD6V">
    <property type="taxonomic scope" value="Eukaryota"/>
</dbReference>
<feature type="transmembrane region" description="Helical" evidence="1">
    <location>
        <begin position="1598"/>
        <end position="1618"/>
    </location>
</feature>
<dbReference type="RefSeq" id="XP_008617798.1">
    <property type="nucleotide sequence ID" value="XM_008619576.1"/>
</dbReference>
<feature type="transmembrane region" description="Helical" evidence="1">
    <location>
        <begin position="1490"/>
        <end position="1508"/>
    </location>
</feature>
<name>T0R9I3_SAPDV</name>
<feature type="transmembrane region" description="Helical" evidence="1">
    <location>
        <begin position="768"/>
        <end position="788"/>
    </location>
</feature>
<sequence>MPSFNSAVRPAAGPLPLHTSPALAQRFRWSEPLVGYVFIALSIASGVYYLSLLTPYLTNDMYWAAYNLSGHEAYLVDAANTALLTMRSGYWDLLAPRAMQRKSYIAPVSFTSIAPTYVRRLIYSELTSVPHAIANLRSMRPEWVFRMSTQFCYVDFNQTFEVAHTLARQARCRRLYASNGAVYYESILRNVRWDAFLSVWGGATGYFTVTLEATLQLSAAGRHWLTTTSTNTLSMTDEVAFWASYNLTSFELAWQNRWQASIAETINVRSALGTEHTVTPKHWPRENGPWSSWIYMWIPLDDVYVLQQVGASAIRGATNFYDPKYFAFESHAALASANGTYDGRAGVVHATLGPFLSFDTFYIPVPAPLLAFFNALDTHLAQQPPGVLSLATAGAFTPRPPAWRNQSRLYGGSLLCLHNTETSYVQAPFDFDDPCLVPTVFRVAYDAPMLVFAQLLYGVPLGSDAPGICRLQSSSACLSALNKSSASVIALSPLPQALVRTIPDVIAAVKALDLRLIQFTNPPEWTLLEQRLLDDTPWSVYGWLCIYDWVIGRREVVSFQGDIRTLQLISNRYIPRVMATSGDGQYLEATTQLALYLSAYVSIALASVGLLTFLYGATMQFDIVGRNLAYFNAVAGASWVGRPLLFARGSTAILVLSTSPMELLANSTTSSHLVLVPRPLFTRLVLCTEAAWVATMLNDICLLLVPVLASIYAPVASLLAFIATFALESAAPVAIAASLNRTCRSHDMDYAIECTSGTIAIGDASRMYHLYGVQVLSVLMALALAYAFHRQKYTSARRALSSCHVIASGAASAFLDPIPTLHLDTWRVDDASSVMCGLVPLWCRGQRYTFDLKLWTVLSSNETTEKAALDKRPNAGLPYLILSPMRVGLDRLSMLFGLLYMCFSIAGSISYLAVSKVTLANDMLWAGFNLSGSHAFLATWLNDQFLLQNTHTNLALDAPHVNWNGQFTRDPAFLPVSPVAGAMTQQRMRTSLVTIVHGIRGLDGCEAPWVFVPYCFLDLQRHWTMAISDARQARCDTMRTNGAVYLEPLLRNVPLTSWAMCWSEAFELTIGRTLRSSILGHSWLATTLEARSNLSAPHEAAYWVAHGIRLFETQWQNYKRIGLLNSYVITNAFGVAYPYTLQSINGTYGRNSATTLKMYWSFANDLLYAMGVNATSSNGTSLLRSSASFLYTNTSLETTLIQEGVLAWPLDNGLSLVRQRLGPFGTIDMHLVACPRSLLDTIRSISVSVRDALRRQQFVQDLYFNMTIVDAMHAVPQPWLDAKLMQFGASILCPAYPSMTNQPVHGGTLMAFTLDGSECPTDITSKLYPSADMLLAAAVLANLSVTTPHKTLVEICDHDRINGAACLQYLPQTVRVLDAIPPMVLPNLSRAIDDTWQLGVGMVTYARRPPSATLTLEHAHLLSEDDPSYAFFGWCSLFDWAIGHRQVVRFQGDNGTLTLLSEYIEPVAQATLSWQLPQSAARYASIGTTYVTYCLLVLAATTAGYILLSCGHVEGWNMATLNSVGGMVWVGRPLLLLRSMTAMGLLSTSALDLAFDGRISGFIALQNPWYTTCLAASEVTWFVAVVNDVAMALTQAYTISYATLNLAIVWLVAAVLSIQHPVQHSASLLPTCTIEQIDWQLVCESASIQIGRPTRLVTLVGTVFTCNCLCYLVTRLMRQVPLHDRPVALQRRLLP</sequence>
<evidence type="ECO:0000313" key="2">
    <source>
        <dbReference type="EMBL" id="EQC28803.1"/>
    </source>
</evidence>
<evidence type="ECO:0000256" key="1">
    <source>
        <dbReference type="SAM" id="Phobius"/>
    </source>
</evidence>
<proteinExistence type="predicted"/>
<keyword evidence="3" id="KW-1185">Reference proteome</keyword>
<keyword evidence="1" id="KW-0812">Transmembrane</keyword>
<dbReference type="OMA" id="FAFESHA"/>
<dbReference type="GeneID" id="19954211"/>
<organism evidence="2 3">
    <name type="scientific">Saprolegnia diclina (strain VS20)</name>
    <dbReference type="NCBI Taxonomy" id="1156394"/>
    <lineage>
        <taxon>Eukaryota</taxon>
        <taxon>Sar</taxon>
        <taxon>Stramenopiles</taxon>
        <taxon>Oomycota</taxon>
        <taxon>Saprolegniomycetes</taxon>
        <taxon>Saprolegniales</taxon>
        <taxon>Saprolegniaceae</taxon>
        <taxon>Saprolegnia</taxon>
    </lineage>
</organism>
<evidence type="ECO:0000313" key="3">
    <source>
        <dbReference type="Proteomes" id="UP000030762"/>
    </source>
</evidence>
<feature type="transmembrane region" description="Helical" evidence="1">
    <location>
        <begin position="593"/>
        <end position="616"/>
    </location>
</feature>
<dbReference type="InParanoid" id="T0R9I3"/>
<feature type="transmembrane region" description="Helical" evidence="1">
    <location>
        <begin position="1656"/>
        <end position="1674"/>
    </location>
</feature>
<dbReference type="OrthoDB" id="10305909at2759"/>
<feature type="transmembrane region" description="Helical" evidence="1">
    <location>
        <begin position="690"/>
        <end position="711"/>
    </location>
</feature>
<keyword evidence="1" id="KW-1133">Transmembrane helix</keyword>
<dbReference type="VEuPathDB" id="FungiDB:SDRG_13484"/>
<dbReference type="Proteomes" id="UP000030762">
    <property type="component" value="Unassembled WGS sequence"/>
</dbReference>
<keyword evidence="1" id="KW-0472">Membrane</keyword>
<feature type="transmembrane region" description="Helical" evidence="1">
    <location>
        <begin position="33"/>
        <end position="51"/>
    </location>
</feature>
<reference evidence="2 3" key="1">
    <citation type="submission" date="2012-04" db="EMBL/GenBank/DDBJ databases">
        <title>The Genome Sequence of Saprolegnia declina VS20.</title>
        <authorList>
            <consortium name="The Broad Institute Genome Sequencing Platform"/>
            <person name="Russ C."/>
            <person name="Nusbaum C."/>
            <person name="Tyler B."/>
            <person name="van West P."/>
            <person name="Dieguez-Uribeondo J."/>
            <person name="de Bruijn I."/>
            <person name="Tripathy S."/>
            <person name="Jiang R."/>
            <person name="Young S.K."/>
            <person name="Zeng Q."/>
            <person name="Gargeya S."/>
            <person name="Fitzgerald M."/>
            <person name="Haas B."/>
            <person name="Abouelleil A."/>
            <person name="Alvarado L."/>
            <person name="Arachchi H.M."/>
            <person name="Berlin A."/>
            <person name="Chapman S.B."/>
            <person name="Goldberg J."/>
            <person name="Griggs A."/>
            <person name="Gujja S."/>
            <person name="Hansen M."/>
            <person name="Howarth C."/>
            <person name="Imamovic A."/>
            <person name="Larimer J."/>
            <person name="McCowen C."/>
            <person name="Montmayeur A."/>
            <person name="Murphy C."/>
            <person name="Neiman D."/>
            <person name="Pearson M."/>
            <person name="Priest M."/>
            <person name="Roberts A."/>
            <person name="Saif S."/>
            <person name="Shea T."/>
            <person name="Sisk P."/>
            <person name="Sykes S."/>
            <person name="Wortman J."/>
            <person name="Nusbaum C."/>
            <person name="Birren B."/>
        </authorList>
    </citation>
    <scope>NUCLEOTIDE SEQUENCE [LARGE SCALE GENOMIC DNA]</scope>
    <source>
        <strain evidence="2 3">VS20</strain>
    </source>
</reference>
<dbReference type="EMBL" id="JH767191">
    <property type="protein sequence ID" value="EQC28803.1"/>
    <property type="molecule type" value="Genomic_DNA"/>
</dbReference>